<feature type="transmembrane region" description="Helical" evidence="5">
    <location>
        <begin position="111"/>
        <end position="132"/>
    </location>
</feature>
<dbReference type="InterPro" id="IPR052946">
    <property type="entry name" value="Alkaline_pH_Ca-Antiporter"/>
</dbReference>
<proteinExistence type="predicted"/>
<dbReference type="GO" id="GO:0015385">
    <property type="term" value="F:sodium:proton antiporter activity"/>
    <property type="evidence" value="ECO:0007669"/>
    <property type="project" value="TreeGrafter"/>
</dbReference>
<dbReference type="EMBL" id="NRRY01000004">
    <property type="protein sequence ID" value="MBK1617663.1"/>
    <property type="molecule type" value="Genomic_DNA"/>
</dbReference>
<evidence type="ECO:0000256" key="2">
    <source>
        <dbReference type="ARBA" id="ARBA00022692"/>
    </source>
</evidence>
<feature type="transmembrane region" description="Helical" evidence="5">
    <location>
        <begin position="79"/>
        <end position="99"/>
    </location>
</feature>
<protein>
    <submittedName>
        <fullName evidence="7">Calcium:proton antiporter</fullName>
    </submittedName>
</protein>
<feature type="transmembrane region" description="Helical" evidence="5">
    <location>
        <begin position="173"/>
        <end position="195"/>
    </location>
</feature>
<evidence type="ECO:0000256" key="4">
    <source>
        <dbReference type="ARBA" id="ARBA00023136"/>
    </source>
</evidence>
<reference evidence="7 8" key="1">
    <citation type="journal article" date="2020" name="Microorganisms">
        <title>Osmotic Adaptation and Compatible Solute Biosynthesis of Phototrophic Bacteria as Revealed from Genome Analyses.</title>
        <authorList>
            <person name="Imhoff J.F."/>
            <person name="Rahn T."/>
            <person name="Kunzel S."/>
            <person name="Keller A."/>
            <person name="Neulinger S.C."/>
        </authorList>
    </citation>
    <scope>NUCLEOTIDE SEQUENCE [LARGE SCALE GENOMIC DNA]</scope>
    <source>
        <strain evidence="7 8">DSM 25653</strain>
    </source>
</reference>
<feature type="transmembrane region" description="Helical" evidence="5">
    <location>
        <begin position="40"/>
        <end position="59"/>
    </location>
</feature>
<name>A0A9X0W635_9GAMM</name>
<evidence type="ECO:0000313" key="8">
    <source>
        <dbReference type="Proteomes" id="UP001138768"/>
    </source>
</evidence>
<feature type="transmembrane region" description="Helical" evidence="5">
    <location>
        <begin position="347"/>
        <end position="363"/>
    </location>
</feature>
<dbReference type="PANTHER" id="PTHR37958">
    <property type="entry name" value="SODIUM-POTASSIUM/PROTON ANTIPORTER CHAA"/>
    <property type="match status" value="1"/>
</dbReference>
<comment type="caution">
    <text evidence="7">The sequence shown here is derived from an EMBL/GenBank/DDBJ whole genome shotgun (WGS) entry which is preliminary data.</text>
</comment>
<evidence type="ECO:0000259" key="6">
    <source>
        <dbReference type="Pfam" id="PF01699"/>
    </source>
</evidence>
<feature type="transmembrane region" description="Helical" evidence="5">
    <location>
        <begin position="144"/>
        <end position="161"/>
    </location>
</feature>
<comment type="subcellular location">
    <subcellularLocation>
        <location evidence="1">Membrane</location>
        <topology evidence="1">Multi-pass membrane protein</topology>
    </subcellularLocation>
</comment>
<dbReference type="InterPro" id="IPR004837">
    <property type="entry name" value="NaCa_Exmemb"/>
</dbReference>
<dbReference type="PANTHER" id="PTHR37958:SF1">
    <property type="entry name" value="SODIUM-POTASSIUM_PROTON ANTIPORTER CHAA"/>
    <property type="match status" value="1"/>
</dbReference>
<evidence type="ECO:0000256" key="5">
    <source>
        <dbReference type="SAM" id="Phobius"/>
    </source>
</evidence>
<organism evidence="7 8">
    <name type="scientific">Lamprobacter modestohalophilus</name>
    <dbReference type="NCBI Taxonomy" id="1064514"/>
    <lineage>
        <taxon>Bacteria</taxon>
        <taxon>Pseudomonadati</taxon>
        <taxon>Pseudomonadota</taxon>
        <taxon>Gammaproteobacteria</taxon>
        <taxon>Chromatiales</taxon>
        <taxon>Chromatiaceae</taxon>
        <taxon>Lamprobacter</taxon>
    </lineage>
</organism>
<feature type="transmembrane region" description="Helical" evidence="5">
    <location>
        <begin position="243"/>
        <end position="261"/>
    </location>
</feature>
<keyword evidence="4 5" id="KW-0472">Membrane</keyword>
<keyword evidence="3 5" id="KW-1133">Transmembrane helix</keyword>
<feature type="transmembrane region" description="Helical" evidence="5">
    <location>
        <begin position="16"/>
        <end position="34"/>
    </location>
</feature>
<dbReference type="GO" id="GO:0015386">
    <property type="term" value="F:potassium:proton antiporter activity"/>
    <property type="evidence" value="ECO:0007669"/>
    <property type="project" value="TreeGrafter"/>
</dbReference>
<dbReference type="Pfam" id="PF01699">
    <property type="entry name" value="Na_Ca_ex"/>
    <property type="match status" value="2"/>
</dbReference>
<sequence>MSKADLGDRVRSEAPLLFVLATTAAFLVFGKGWLGDLSDPLWLALMFAWLFGTILWAALKVVHHADMLAERLGEPYGTLILTLAVISIEVLMIASLMFVGDNNPTLARDTMFAVVMIVLNGMVGLTLLLGALRHGEQSYNLQGANAYLSVIIPLALLSLVLPDFTQSTPVRTLSGFQATFLILASVALYGSFLLIQTVRHRGYFRYDDAALEAAPDAATEMAPDAASDVALEHGHHAQEPGPVPLHAVLLLAYLVPVVLLAKKIALPIDYGIETLSLPAALGGFVVAVLVLTPEAVGAVRSALANRLQRAVNIFLGSVLATIGLTVPAVLAISLATGKPVELGLDDTDILLLVTTLLVAVLTFSAPRTNVLQGVVHLILFGAYVMLIFAP</sequence>
<dbReference type="RefSeq" id="WP_200239712.1">
    <property type="nucleotide sequence ID" value="NZ_NRRY01000004.1"/>
</dbReference>
<feature type="domain" description="Sodium/calcium exchanger membrane region" evidence="6">
    <location>
        <begin position="43"/>
        <end position="197"/>
    </location>
</feature>
<dbReference type="Proteomes" id="UP001138768">
    <property type="component" value="Unassembled WGS sequence"/>
</dbReference>
<evidence type="ECO:0000313" key="7">
    <source>
        <dbReference type="EMBL" id="MBK1617663.1"/>
    </source>
</evidence>
<keyword evidence="2 5" id="KW-0812">Transmembrane</keyword>
<keyword evidence="8" id="KW-1185">Reference proteome</keyword>
<feature type="transmembrane region" description="Helical" evidence="5">
    <location>
        <begin position="370"/>
        <end position="389"/>
    </location>
</feature>
<evidence type="ECO:0000256" key="3">
    <source>
        <dbReference type="ARBA" id="ARBA00022989"/>
    </source>
</evidence>
<accession>A0A9X0W635</accession>
<evidence type="ECO:0000256" key="1">
    <source>
        <dbReference type="ARBA" id="ARBA00004141"/>
    </source>
</evidence>
<dbReference type="AlphaFoldDB" id="A0A9X0W635"/>
<gene>
    <name evidence="7" type="ORF">CKO42_04190</name>
</gene>
<dbReference type="GO" id="GO:0005886">
    <property type="term" value="C:plasma membrane"/>
    <property type="evidence" value="ECO:0007669"/>
    <property type="project" value="TreeGrafter"/>
</dbReference>
<feature type="transmembrane region" description="Helical" evidence="5">
    <location>
        <begin position="281"/>
        <end position="299"/>
    </location>
</feature>
<feature type="transmembrane region" description="Helical" evidence="5">
    <location>
        <begin position="311"/>
        <end position="335"/>
    </location>
</feature>
<feature type="domain" description="Sodium/calcium exchanger membrane region" evidence="6">
    <location>
        <begin position="248"/>
        <end position="388"/>
    </location>
</feature>